<comment type="caution">
    <text evidence="1">The sequence shown here is derived from an EMBL/GenBank/DDBJ whole genome shotgun (WGS) entry which is preliminary data.</text>
</comment>
<dbReference type="RefSeq" id="WP_289453204.1">
    <property type="nucleotide sequence ID" value="NZ_JAUCGQ010000001.1"/>
</dbReference>
<accession>A0ABT7SBX1</accession>
<dbReference type="Proteomes" id="UP001529338">
    <property type="component" value="Unassembled WGS sequence"/>
</dbReference>
<proteinExistence type="predicted"/>
<reference evidence="1 2" key="1">
    <citation type="submission" date="2023-06" db="EMBL/GenBank/DDBJ databases">
        <title>Cellulomonas sp. MW4 Whole genome sequence.</title>
        <authorList>
            <person name="Park S."/>
        </authorList>
    </citation>
    <scope>NUCLEOTIDE SEQUENCE [LARGE SCALE GENOMIC DNA]</scope>
    <source>
        <strain evidence="1 2">MW4</strain>
    </source>
</reference>
<name>A0ABT7SBX1_9CELL</name>
<gene>
    <name evidence="1" type="ORF">QRT04_01950</name>
</gene>
<sequence length="64" mass="7274">MGEDDSWVVRVTDEDIRAAKADWERARDAGADPRRVAGLHDDLRRLVGAQAQQLADEFRRRRAG</sequence>
<evidence type="ECO:0000313" key="2">
    <source>
        <dbReference type="Proteomes" id="UP001529338"/>
    </source>
</evidence>
<protein>
    <submittedName>
        <fullName evidence="1">Uncharacterized protein</fullName>
    </submittedName>
</protein>
<organism evidence="1 2">
    <name type="scientific">Cellulomonas alba</name>
    <dbReference type="NCBI Taxonomy" id="3053467"/>
    <lineage>
        <taxon>Bacteria</taxon>
        <taxon>Bacillati</taxon>
        <taxon>Actinomycetota</taxon>
        <taxon>Actinomycetes</taxon>
        <taxon>Micrococcales</taxon>
        <taxon>Cellulomonadaceae</taxon>
        <taxon>Cellulomonas</taxon>
    </lineage>
</organism>
<keyword evidence="2" id="KW-1185">Reference proteome</keyword>
<evidence type="ECO:0000313" key="1">
    <source>
        <dbReference type="EMBL" id="MDM7853683.1"/>
    </source>
</evidence>
<dbReference type="EMBL" id="JAUCGQ010000001">
    <property type="protein sequence ID" value="MDM7853683.1"/>
    <property type="molecule type" value="Genomic_DNA"/>
</dbReference>